<evidence type="ECO:0000313" key="1">
    <source>
        <dbReference type="EMBL" id="KNZ51718.1"/>
    </source>
</evidence>
<proteinExistence type="predicted"/>
<dbReference type="GO" id="GO:1903013">
    <property type="term" value="P:response to differentiation-inducing factor 1"/>
    <property type="evidence" value="ECO:0007669"/>
    <property type="project" value="TreeGrafter"/>
</dbReference>
<evidence type="ECO:0000313" key="2">
    <source>
        <dbReference type="Proteomes" id="UP000037035"/>
    </source>
</evidence>
<dbReference type="AlphaFoldDB" id="A0A0L6UT53"/>
<feature type="non-terminal residue" evidence="1">
    <location>
        <position position="113"/>
    </location>
</feature>
<dbReference type="VEuPathDB" id="FungiDB:VP01_384g7"/>
<comment type="caution">
    <text evidence="1">The sequence shown here is derived from an EMBL/GenBank/DDBJ whole genome shotgun (WGS) entry which is preliminary data.</text>
</comment>
<dbReference type="InterPro" id="IPR051852">
    <property type="entry name" value="Alpha-type_PK"/>
</dbReference>
<gene>
    <name evidence="1" type="ORF">VP01_384g7</name>
</gene>
<dbReference type="GO" id="GO:0004674">
    <property type="term" value="F:protein serine/threonine kinase activity"/>
    <property type="evidence" value="ECO:0007669"/>
    <property type="project" value="TreeGrafter"/>
</dbReference>
<dbReference type="EMBL" id="LAVV01008890">
    <property type="protein sequence ID" value="KNZ51718.1"/>
    <property type="molecule type" value="Genomic_DNA"/>
</dbReference>
<reference evidence="1 2" key="1">
    <citation type="submission" date="2015-08" db="EMBL/GenBank/DDBJ databases">
        <title>Next Generation Sequencing and Analysis of the Genome of Puccinia sorghi L Schw, the Causal Agent of Maize Common Rust.</title>
        <authorList>
            <person name="Rochi L."/>
            <person name="Burguener G."/>
            <person name="Darino M."/>
            <person name="Turjanski A."/>
            <person name="Kreff E."/>
            <person name="Dieguez M.J."/>
            <person name="Sacco F."/>
        </authorList>
    </citation>
    <scope>NUCLEOTIDE SEQUENCE [LARGE SCALE GENOMIC DNA]</scope>
    <source>
        <strain evidence="1 2">RO10H11247</strain>
    </source>
</reference>
<dbReference type="Proteomes" id="UP000037035">
    <property type="component" value="Unassembled WGS sequence"/>
</dbReference>
<sequence length="113" mass="12646">MKISAPQDLLDLAQYSIIMPVAYLAKVKTDLDDGTQHITNYVAKVQFIDDIPFLSNYATDTWMYQACALLLCEFKNIIAENTNPLLTLIQSKIEILPKLVCHCVSVTGDINLP</sequence>
<accession>A0A0L6UT53</accession>
<dbReference type="GO" id="GO:0031037">
    <property type="term" value="P:myosin II filament disassembly"/>
    <property type="evidence" value="ECO:0007669"/>
    <property type="project" value="TreeGrafter"/>
</dbReference>
<keyword evidence="2" id="KW-1185">Reference proteome</keyword>
<name>A0A0L6UT53_9BASI</name>
<dbReference type="PANTHER" id="PTHR45992:SF2">
    <property type="entry name" value="EUKARYOTIC ELONGATION FACTOR 2 KINASE"/>
    <property type="match status" value="1"/>
</dbReference>
<dbReference type="PANTHER" id="PTHR45992">
    <property type="entry name" value="EUKARYOTIC ELONGATION FACTOR 2 KINASE-RELATED"/>
    <property type="match status" value="1"/>
</dbReference>
<organism evidence="1 2">
    <name type="scientific">Puccinia sorghi</name>
    <dbReference type="NCBI Taxonomy" id="27349"/>
    <lineage>
        <taxon>Eukaryota</taxon>
        <taxon>Fungi</taxon>
        <taxon>Dikarya</taxon>
        <taxon>Basidiomycota</taxon>
        <taxon>Pucciniomycotina</taxon>
        <taxon>Pucciniomycetes</taxon>
        <taxon>Pucciniales</taxon>
        <taxon>Pucciniaceae</taxon>
        <taxon>Puccinia</taxon>
    </lineage>
</organism>
<dbReference type="OrthoDB" id="10593847at2759"/>
<dbReference type="STRING" id="27349.A0A0L6UT53"/>
<protein>
    <submittedName>
        <fullName evidence="1">AlphaK I25</fullName>
    </submittedName>
</protein>